<dbReference type="PANTHER" id="PTHR33202:SF7">
    <property type="entry name" value="FERRIC UPTAKE REGULATION PROTEIN"/>
    <property type="match status" value="1"/>
</dbReference>
<evidence type="ECO:0000313" key="1">
    <source>
        <dbReference type="EMBL" id="AWR93443.1"/>
    </source>
</evidence>
<protein>
    <submittedName>
        <fullName evidence="1">Transcriptional repressor</fullName>
    </submittedName>
</protein>
<dbReference type="GO" id="GO:0003700">
    <property type="term" value="F:DNA-binding transcription factor activity"/>
    <property type="evidence" value="ECO:0007669"/>
    <property type="project" value="InterPro"/>
</dbReference>
<dbReference type="InterPro" id="IPR036388">
    <property type="entry name" value="WH-like_DNA-bd_sf"/>
</dbReference>
<dbReference type="Pfam" id="PF01475">
    <property type="entry name" value="FUR"/>
    <property type="match status" value="1"/>
</dbReference>
<reference evidence="1 2" key="1">
    <citation type="submission" date="2018-05" db="EMBL/GenBank/DDBJ databases">
        <title>Complete Genome Sequences of Extremely Thermoacidophilic, Metal-Mobilizing Type-Strain Members of the Archaeal Family Sulfolobaceae: Acidianus brierleyi DSM-1651T, Acidianus sulfidivorans DSM-18786T, Metallosphaera hakonensis DSM-7519T, and Metallosphaera prunae DSM-10039T.</title>
        <authorList>
            <person name="Counts J.A."/>
            <person name="Kelly R.M."/>
        </authorList>
    </citation>
    <scope>NUCLEOTIDE SEQUENCE [LARGE SCALE GENOMIC DNA]</scope>
    <source>
        <strain evidence="1 2">DSM 1651</strain>
    </source>
</reference>
<dbReference type="GO" id="GO:0045892">
    <property type="term" value="P:negative regulation of DNA-templated transcription"/>
    <property type="evidence" value="ECO:0007669"/>
    <property type="project" value="TreeGrafter"/>
</dbReference>
<proteinExistence type="predicted"/>
<evidence type="ECO:0000313" key="2">
    <source>
        <dbReference type="Proteomes" id="UP000248044"/>
    </source>
</evidence>
<dbReference type="InterPro" id="IPR002481">
    <property type="entry name" value="FUR"/>
</dbReference>
<organism evidence="1 2">
    <name type="scientific">Acidianus brierleyi</name>
    <dbReference type="NCBI Taxonomy" id="41673"/>
    <lineage>
        <taxon>Archaea</taxon>
        <taxon>Thermoproteota</taxon>
        <taxon>Thermoprotei</taxon>
        <taxon>Sulfolobales</taxon>
        <taxon>Sulfolobaceae</taxon>
        <taxon>Acidianus</taxon>
    </lineage>
</organism>
<dbReference type="AlphaFoldDB" id="A0A2U9IBR8"/>
<dbReference type="GO" id="GO:0000976">
    <property type="term" value="F:transcription cis-regulatory region binding"/>
    <property type="evidence" value="ECO:0007669"/>
    <property type="project" value="TreeGrafter"/>
</dbReference>
<dbReference type="InterPro" id="IPR036390">
    <property type="entry name" value="WH_DNA-bd_sf"/>
</dbReference>
<dbReference type="RefSeq" id="WP_110269327.1">
    <property type="nucleotide sequence ID" value="NZ_CP029289.2"/>
</dbReference>
<dbReference type="Gene3D" id="1.10.10.10">
    <property type="entry name" value="Winged helix-like DNA-binding domain superfamily/Winged helix DNA-binding domain"/>
    <property type="match status" value="1"/>
</dbReference>
<keyword evidence="2" id="KW-1185">Reference proteome</keyword>
<dbReference type="KEGG" id="abri:DFR85_01290"/>
<dbReference type="Proteomes" id="UP000248044">
    <property type="component" value="Chromosome"/>
</dbReference>
<name>A0A2U9IBR8_9CREN</name>
<dbReference type="PANTHER" id="PTHR33202">
    <property type="entry name" value="ZINC UPTAKE REGULATION PROTEIN"/>
    <property type="match status" value="1"/>
</dbReference>
<dbReference type="EMBL" id="CP029289">
    <property type="protein sequence ID" value="AWR93443.1"/>
    <property type="molecule type" value="Genomic_DNA"/>
</dbReference>
<sequence length="134" mass="15250">METDNVELLRKKGLKVTPQRIAILKLLNRGGHFNGEQIFEELKKTEPSISLSTVYNTLDVLEKSGIINSFEANGITWYEMRRIPHINVFCIDTNEIIDMDVNLESISEQLNEKGIKVINLSLVAYAECSSLKEH</sequence>
<dbReference type="GO" id="GO:0008270">
    <property type="term" value="F:zinc ion binding"/>
    <property type="evidence" value="ECO:0007669"/>
    <property type="project" value="TreeGrafter"/>
</dbReference>
<dbReference type="OrthoDB" id="21318at2157"/>
<dbReference type="GeneID" id="36830748"/>
<dbReference type="CDD" id="cd07153">
    <property type="entry name" value="Fur_like"/>
    <property type="match status" value="1"/>
</dbReference>
<dbReference type="SUPFAM" id="SSF46785">
    <property type="entry name" value="Winged helix' DNA-binding domain"/>
    <property type="match status" value="1"/>
</dbReference>
<accession>A0A2U9IBR8</accession>
<dbReference type="GO" id="GO:1900376">
    <property type="term" value="P:regulation of secondary metabolite biosynthetic process"/>
    <property type="evidence" value="ECO:0007669"/>
    <property type="project" value="TreeGrafter"/>
</dbReference>
<gene>
    <name evidence="1" type="ORF">DFR85_01290</name>
</gene>